<accession>A0A5M4B8N8</accession>
<sequence length="175" mass="20480">MEKDNYRLVKICKCGHKEEFPLTKLEAAFGLFGNKYWKMPCPKCGGTKSDSVSYNTPEIDVELFKIWSENEDYEFSEQDEDLILAKMANLSLLLEALDDEQFPKSKKIVVVNALCTLLFDNLKLSGEKYTEEEKQRMQKNKAIVLPELQKRKEKILEHQSTIWDYIWKKIAPYLS</sequence>
<name>A0A5M4B8N8_9FLAO</name>
<dbReference type="Proteomes" id="UP000398217">
    <property type="component" value="Unassembled WGS sequence"/>
</dbReference>
<reference evidence="2" key="1">
    <citation type="journal article" date="2020" name="Int. J. Syst. Evol. Microbiol.">
        <title>Capnocytophaga felis sp. nov. isolated from the feline oral cavity.</title>
        <authorList>
            <person name="Suzuki M."/>
            <person name="Umeda K."/>
            <person name="Kimura M."/>
            <person name="Imaoka K."/>
            <person name="Morikawa S."/>
            <person name="Maeda K."/>
        </authorList>
    </citation>
    <scope>NUCLEOTIDE SEQUENCE [LARGE SCALE GENOMIC DNA]</scope>
    <source>
        <strain evidence="2">KC07070</strain>
    </source>
</reference>
<keyword evidence="2" id="KW-1185">Reference proteome</keyword>
<evidence type="ECO:0000313" key="1">
    <source>
        <dbReference type="EMBL" id="GET45974.1"/>
    </source>
</evidence>
<protein>
    <submittedName>
        <fullName evidence="1">Uncharacterized protein</fullName>
    </submittedName>
</protein>
<dbReference type="RefSeq" id="WP_155284611.1">
    <property type="nucleotide sequence ID" value="NZ_BLBC01000007.1"/>
</dbReference>
<proteinExistence type="predicted"/>
<gene>
    <name evidence="1" type="ORF">RCZ01_12760</name>
</gene>
<dbReference type="EMBL" id="BLBC01000007">
    <property type="protein sequence ID" value="GET45974.1"/>
    <property type="molecule type" value="Genomic_DNA"/>
</dbReference>
<comment type="caution">
    <text evidence="1">The sequence shown here is derived from an EMBL/GenBank/DDBJ whole genome shotgun (WGS) entry which is preliminary data.</text>
</comment>
<dbReference type="AlphaFoldDB" id="A0A5M4B8N8"/>
<evidence type="ECO:0000313" key="2">
    <source>
        <dbReference type="Proteomes" id="UP000398217"/>
    </source>
</evidence>
<dbReference type="OrthoDB" id="1429679at2"/>
<organism evidence="1 2">
    <name type="scientific">Capnocytophaga felis</name>
    <dbReference type="NCBI Taxonomy" id="2267611"/>
    <lineage>
        <taxon>Bacteria</taxon>
        <taxon>Pseudomonadati</taxon>
        <taxon>Bacteroidota</taxon>
        <taxon>Flavobacteriia</taxon>
        <taxon>Flavobacteriales</taxon>
        <taxon>Flavobacteriaceae</taxon>
        <taxon>Capnocytophaga</taxon>
    </lineage>
</organism>